<comment type="caution">
    <text evidence="2">The sequence shown here is derived from an EMBL/GenBank/DDBJ whole genome shotgun (WGS) entry which is preliminary data.</text>
</comment>
<sequence length="98" mass="11252">MGFQCLLVEGDSLLVIKKLKDLGEDKLILRAIITHIRVLEKHFEKVHYLFVPHWINGAAHTLAMEGRRRQFSGIWVDGVPGPVLMIVEKDRADQLQRP</sequence>
<keyword evidence="3" id="KW-1185">Reference proteome</keyword>
<feature type="domain" description="RNase H type-1" evidence="1">
    <location>
        <begin position="2"/>
        <end position="64"/>
    </location>
</feature>
<accession>A0ABR0PQZ3</accession>
<dbReference type="Proteomes" id="UP001358586">
    <property type="component" value="Chromosome 6"/>
</dbReference>
<protein>
    <recommendedName>
        <fullName evidence="1">RNase H type-1 domain-containing protein</fullName>
    </recommendedName>
</protein>
<evidence type="ECO:0000313" key="3">
    <source>
        <dbReference type="Proteomes" id="UP001358586"/>
    </source>
</evidence>
<dbReference type="Pfam" id="PF13456">
    <property type="entry name" value="RVT_3"/>
    <property type="match status" value="1"/>
</dbReference>
<evidence type="ECO:0000259" key="1">
    <source>
        <dbReference type="Pfam" id="PF13456"/>
    </source>
</evidence>
<organism evidence="2 3">
    <name type="scientific">Gossypium arboreum</name>
    <name type="common">Tree cotton</name>
    <name type="synonym">Gossypium nanking</name>
    <dbReference type="NCBI Taxonomy" id="29729"/>
    <lineage>
        <taxon>Eukaryota</taxon>
        <taxon>Viridiplantae</taxon>
        <taxon>Streptophyta</taxon>
        <taxon>Embryophyta</taxon>
        <taxon>Tracheophyta</taxon>
        <taxon>Spermatophyta</taxon>
        <taxon>Magnoliopsida</taxon>
        <taxon>eudicotyledons</taxon>
        <taxon>Gunneridae</taxon>
        <taxon>Pentapetalae</taxon>
        <taxon>rosids</taxon>
        <taxon>malvids</taxon>
        <taxon>Malvales</taxon>
        <taxon>Malvaceae</taxon>
        <taxon>Malvoideae</taxon>
        <taxon>Gossypium</taxon>
    </lineage>
</organism>
<reference evidence="2 3" key="1">
    <citation type="submission" date="2023-03" db="EMBL/GenBank/DDBJ databases">
        <title>WGS of Gossypium arboreum.</title>
        <authorList>
            <person name="Yu D."/>
        </authorList>
    </citation>
    <scope>NUCLEOTIDE SEQUENCE [LARGE SCALE GENOMIC DNA]</scope>
    <source>
        <tissue evidence="2">Leaf</tissue>
    </source>
</reference>
<dbReference type="EMBL" id="JARKNE010000006">
    <property type="protein sequence ID" value="KAK5826769.1"/>
    <property type="molecule type" value="Genomic_DNA"/>
</dbReference>
<evidence type="ECO:0000313" key="2">
    <source>
        <dbReference type="EMBL" id="KAK5826769.1"/>
    </source>
</evidence>
<proteinExistence type="predicted"/>
<dbReference type="InterPro" id="IPR002156">
    <property type="entry name" value="RNaseH_domain"/>
</dbReference>
<name>A0ABR0PQZ3_GOSAR</name>
<gene>
    <name evidence="2" type="ORF">PVK06_021701</name>
</gene>